<reference evidence="13" key="2">
    <citation type="submission" date="2015-06" db="UniProtKB">
        <authorList>
            <consortium name="EnsemblMetazoa"/>
        </authorList>
    </citation>
    <scope>IDENTIFICATION</scope>
</reference>
<evidence type="ECO:0000256" key="8">
    <source>
        <dbReference type="ARBA" id="ARBA00047899"/>
    </source>
</evidence>
<evidence type="ECO:0000256" key="5">
    <source>
        <dbReference type="ARBA" id="ARBA00022741"/>
    </source>
</evidence>
<accession>T1JSG9</accession>
<dbReference type="FunFam" id="3.30.200.20:FF:000175">
    <property type="entry name" value="Serine/threonine-protein kinase 17B"/>
    <property type="match status" value="1"/>
</dbReference>
<dbReference type="Proteomes" id="UP000015104">
    <property type="component" value="Unassembled WGS sequence"/>
</dbReference>
<evidence type="ECO:0000313" key="13">
    <source>
        <dbReference type="EnsemblMetazoa" id="tetur01g10470.1"/>
    </source>
</evidence>
<keyword evidence="7" id="KW-0067">ATP-binding</keyword>
<dbReference type="EnsemblMetazoa" id="tetur01g10470.1">
    <property type="protein sequence ID" value="tetur01g10470.1"/>
    <property type="gene ID" value="tetur01g10470"/>
</dbReference>
<dbReference type="GO" id="GO:0004674">
    <property type="term" value="F:protein serine/threonine kinase activity"/>
    <property type="evidence" value="ECO:0007669"/>
    <property type="project" value="UniProtKB-KW"/>
</dbReference>
<evidence type="ECO:0000256" key="1">
    <source>
        <dbReference type="ARBA" id="ARBA00012513"/>
    </source>
</evidence>
<comment type="catalytic activity">
    <reaction evidence="8">
        <text>L-threonyl-[protein] + ATP = O-phospho-L-threonyl-[protein] + ADP + H(+)</text>
        <dbReference type="Rhea" id="RHEA:46608"/>
        <dbReference type="Rhea" id="RHEA-COMP:11060"/>
        <dbReference type="Rhea" id="RHEA-COMP:11605"/>
        <dbReference type="ChEBI" id="CHEBI:15378"/>
        <dbReference type="ChEBI" id="CHEBI:30013"/>
        <dbReference type="ChEBI" id="CHEBI:30616"/>
        <dbReference type="ChEBI" id="CHEBI:61977"/>
        <dbReference type="ChEBI" id="CHEBI:456216"/>
        <dbReference type="EC" id="2.7.11.1"/>
    </reaction>
</comment>
<keyword evidence="6" id="KW-0418">Kinase</keyword>
<dbReference type="HOGENOM" id="CLU_601768_0_0_1"/>
<dbReference type="InterPro" id="IPR000719">
    <property type="entry name" value="Prot_kinase_dom"/>
</dbReference>
<dbReference type="PANTHER" id="PTHR24342">
    <property type="entry name" value="SERINE/THREONINE-PROTEIN KINASE 17"/>
    <property type="match status" value="1"/>
</dbReference>
<dbReference type="GO" id="GO:0043065">
    <property type="term" value="P:positive regulation of apoptotic process"/>
    <property type="evidence" value="ECO:0007669"/>
    <property type="project" value="TreeGrafter"/>
</dbReference>
<evidence type="ECO:0000256" key="9">
    <source>
        <dbReference type="ARBA" id="ARBA00048679"/>
    </source>
</evidence>
<comment type="catalytic activity">
    <reaction evidence="9">
        <text>L-seryl-[protein] + ATP = O-phospho-L-seryl-[protein] + ADP + H(+)</text>
        <dbReference type="Rhea" id="RHEA:17989"/>
        <dbReference type="Rhea" id="RHEA-COMP:9863"/>
        <dbReference type="Rhea" id="RHEA-COMP:11604"/>
        <dbReference type="ChEBI" id="CHEBI:15378"/>
        <dbReference type="ChEBI" id="CHEBI:29999"/>
        <dbReference type="ChEBI" id="CHEBI:30616"/>
        <dbReference type="ChEBI" id="CHEBI:83421"/>
        <dbReference type="ChEBI" id="CHEBI:456216"/>
        <dbReference type="EC" id="2.7.11.1"/>
    </reaction>
</comment>
<dbReference type="EC" id="2.7.11.1" evidence="1"/>
<sequence length="455" mass="51648">MGPLIKQNQQTKGFINEDNFPVNIVICQEPLESVYQVDPRPFARGKFAQVKRCLHRQTGIEYAGKSIKKRRRSTDVRHEIMHEIGVLLLSQNNNGIVRLHEVYETPTEFILILEMVKGGELQRVLDEEDTVPEKDVIRLLRQILKALQFLHSNNIAHLDIKPQNLLLTGPLPDGEVKLCDFGISRLITEGVELREIVGTPDYVAPEILHYEAIRLETDMWSIGVLTYVLLTGYSPFSGDTKQETYSNITNSKLEFGPEFEGISENAIDFIKSLLVKDPKKRPTAKECLQHVWLKEDVDDLVGVNGNSNNGSFEVLPKVVIESNKENQSMEDDINNYIHINGNNNVNDVKVKDKNRDYFILKMTSHSNSSESKSVPNTPSCKRFMISEESSTLVRSASTERRNHSTSSEKSSTSSTILFESNSSITSFSSSTASYESPYHLVFREDIRDERVSFIY</sequence>
<dbReference type="SUPFAM" id="SSF56112">
    <property type="entry name" value="Protein kinase-like (PK-like)"/>
    <property type="match status" value="1"/>
</dbReference>
<dbReference type="Gene3D" id="3.30.200.20">
    <property type="entry name" value="Phosphorylase Kinase, domain 1"/>
    <property type="match status" value="1"/>
</dbReference>
<evidence type="ECO:0000313" key="14">
    <source>
        <dbReference type="Proteomes" id="UP000015104"/>
    </source>
</evidence>
<dbReference type="EMBL" id="CAEY01000461">
    <property type="status" value="NOT_ANNOTATED_CDS"/>
    <property type="molecule type" value="Genomic_DNA"/>
</dbReference>
<feature type="region of interest" description="Disordered" evidence="11">
    <location>
        <begin position="391"/>
        <end position="415"/>
    </location>
</feature>
<dbReference type="OrthoDB" id="74764at2759"/>
<dbReference type="PROSITE" id="PS50011">
    <property type="entry name" value="PROTEIN_KINASE_DOM"/>
    <property type="match status" value="1"/>
</dbReference>
<keyword evidence="14" id="KW-1185">Reference proteome</keyword>
<dbReference type="PANTHER" id="PTHR24342:SF12">
    <property type="entry name" value="DEATH-ASSOCIATED PROTEIN KINASE RELATED"/>
    <property type="match status" value="1"/>
</dbReference>
<feature type="domain" description="Protein kinase" evidence="12">
    <location>
        <begin position="36"/>
        <end position="293"/>
    </location>
</feature>
<dbReference type="AlphaFoldDB" id="T1JSG9"/>
<dbReference type="Gene3D" id="1.10.510.10">
    <property type="entry name" value="Transferase(Phosphotransferase) domain 1"/>
    <property type="match status" value="1"/>
</dbReference>
<dbReference type="eggNOG" id="KOG0032">
    <property type="taxonomic scope" value="Eukaryota"/>
</dbReference>
<keyword evidence="4" id="KW-0808">Transferase</keyword>
<keyword evidence="3" id="KW-0597">Phosphoprotein</keyword>
<dbReference type="GO" id="GO:0005634">
    <property type="term" value="C:nucleus"/>
    <property type="evidence" value="ECO:0007669"/>
    <property type="project" value="TreeGrafter"/>
</dbReference>
<dbReference type="InterPro" id="IPR008271">
    <property type="entry name" value="Ser/Thr_kinase_AS"/>
</dbReference>
<dbReference type="SMART" id="SM00220">
    <property type="entry name" value="S_TKc"/>
    <property type="match status" value="1"/>
</dbReference>
<evidence type="ECO:0000256" key="6">
    <source>
        <dbReference type="ARBA" id="ARBA00022777"/>
    </source>
</evidence>
<keyword evidence="2" id="KW-0723">Serine/threonine-protein kinase</keyword>
<evidence type="ECO:0000256" key="7">
    <source>
        <dbReference type="ARBA" id="ARBA00022840"/>
    </source>
</evidence>
<gene>
    <name evidence="13" type="primary">107364244</name>
</gene>
<evidence type="ECO:0000256" key="2">
    <source>
        <dbReference type="ARBA" id="ARBA00022527"/>
    </source>
</evidence>
<dbReference type="GO" id="GO:0035556">
    <property type="term" value="P:intracellular signal transduction"/>
    <property type="evidence" value="ECO:0007669"/>
    <property type="project" value="TreeGrafter"/>
</dbReference>
<dbReference type="PROSITE" id="PS00108">
    <property type="entry name" value="PROTEIN_KINASE_ST"/>
    <property type="match status" value="1"/>
</dbReference>
<dbReference type="OMA" id="SICTMVT"/>
<evidence type="ECO:0000259" key="12">
    <source>
        <dbReference type="PROSITE" id="PS50011"/>
    </source>
</evidence>
<name>T1JSG9_TETUR</name>
<comment type="similarity">
    <text evidence="10">Belongs to the protein kinase superfamily. CAMK Ser/Thr protein kinase family. DAP kinase subfamily.</text>
</comment>
<dbReference type="KEGG" id="tut:107364244"/>
<dbReference type="GO" id="GO:0005524">
    <property type="term" value="F:ATP binding"/>
    <property type="evidence" value="ECO:0007669"/>
    <property type="project" value="UniProtKB-KW"/>
</dbReference>
<feature type="compositionally biased region" description="Low complexity" evidence="11">
    <location>
        <begin position="404"/>
        <end position="415"/>
    </location>
</feature>
<dbReference type="STRING" id="32264.T1JSG9"/>
<dbReference type="InterPro" id="IPR011009">
    <property type="entry name" value="Kinase-like_dom_sf"/>
</dbReference>
<proteinExistence type="inferred from homology"/>
<reference evidence="14" key="1">
    <citation type="submission" date="2011-08" db="EMBL/GenBank/DDBJ databases">
        <authorList>
            <person name="Rombauts S."/>
        </authorList>
    </citation>
    <scope>NUCLEOTIDE SEQUENCE</scope>
    <source>
        <strain evidence="14">London</strain>
    </source>
</reference>
<evidence type="ECO:0000256" key="10">
    <source>
        <dbReference type="ARBA" id="ARBA00060827"/>
    </source>
</evidence>
<dbReference type="FunFam" id="1.10.510.10:FF:000571">
    <property type="entry name" value="Maternal embryonic leucine zipper kinase"/>
    <property type="match status" value="1"/>
</dbReference>
<evidence type="ECO:0000256" key="3">
    <source>
        <dbReference type="ARBA" id="ARBA00022553"/>
    </source>
</evidence>
<organism evidence="13 14">
    <name type="scientific">Tetranychus urticae</name>
    <name type="common">Two-spotted spider mite</name>
    <dbReference type="NCBI Taxonomy" id="32264"/>
    <lineage>
        <taxon>Eukaryota</taxon>
        <taxon>Metazoa</taxon>
        <taxon>Ecdysozoa</taxon>
        <taxon>Arthropoda</taxon>
        <taxon>Chelicerata</taxon>
        <taxon>Arachnida</taxon>
        <taxon>Acari</taxon>
        <taxon>Acariformes</taxon>
        <taxon>Trombidiformes</taxon>
        <taxon>Prostigmata</taxon>
        <taxon>Eleutherengona</taxon>
        <taxon>Raphignathae</taxon>
        <taxon>Tetranychoidea</taxon>
        <taxon>Tetranychidae</taxon>
        <taxon>Tetranychus</taxon>
    </lineage>
</organism>
<evidence type="ECO:0000256" key="4">
    <source>
        <dbReference type="ARBA" id="ARBA00022679"/>
    </source>
</evidence>
<dbReference type="Pfam" id="PF00069">
    <property type="entry name" value="Pkinase"/>
    <property type="match status" value="1"/>
</dbReference>
<protein>
    <recommendedName>
        <fullName evidence="1">non-specific serine/threonine protein kinase</fullName>
        <ecNumber evidence="1">2.7.11.1</ecNumber>
    </recommendedName>
</protein>
<keyword evidence="5" id="KW-0547">Nucleotide-binding</keyword>
<evidence type="ECO:0000256" key="11">
    <source>
        <dbReference type="SAM" id="MobiDB-lite"/>
    </source>
</evidence>